<sequence length="108" mass="12999">MLDKSELDEELLREIASVSGGYGAKIEKCMKEMERIERAVRYLKKRIERTSGTPVFSIKLSVRLRKKFFKLKEEALEQRRYLIIYREALGLLKHREVFEIYNLERFKL</sequence>
<evidence type="ECO:0000313" key="2">
    <source>
        <dbReference type="Proteomes" id="UP000267841"/>
    </source>
</evidence>
<evidence type="ECO:0000313" key="1">
    <source>
        <dbReference type="EMBL" id="RLJ70897.1"/>
    </source>
</evidence>
<proteinExistence type="predicted"/>
<keyword evidence="2" id="KW-1185">Reference proteome</keyword>
<accession>A0A497XPK9</accession>
<dbReference type="RefSeq" id="WP_121011357.1">
    <property type="nucleotide sequence ID" value="NZ_RCCJ01000001.1"/>
</dbReference>
<organism evidence="1 2">
    <name type="scientific">Hydrogenivirga caldilitoris</name>
    <dbReference type="NCBI Taxonomy" id="246264"/>
    <lineage>
        <taxon>Bacteria</taxon>
        <taxon>Pseudomonadati</taxon>
        <taxon>Aquificota</taxon>
        <taxon>Aquificia</taxon>
        <taxon>Aquificales</taxon>
        <taxon>Aquificaceae</taxon>
        <taxon>Hydrogenivirga</taxon>
    </lineage>
</organism>
<dbReference type="EMBL" id="RCCJ01000001">
    <property type="protein sequence ID" value="RLJ70897.1"/>
    <property type="molecule type" value="Genomic_DNA"/>
</dbReference>
<name>A0A497XPK9_9AQUI</name>
<reference evidence="1 2" key="1">
    <citation type="submission" date="2018-10" db="EMBL/GenBank/DDBJ databases">
        <title>Genomic Encyclopedia of Archaeal and Bacterial Type Strains, Phase II (KMG-II): from individual species to whole genera.</title>
        <authorList>
            <person name="Goeker M."/>
        </authorList>
    </citation>
    <scope>NUCLEOTIDE SEQUENCE [LARGE SCALE GENOMIC DNA]</scope>
    <source>
        <strain evidence="1 2">DSM 16510</strain>
    </source>
</reference>
<dbReference type="Proteomes" id="UP000267841">
    <property type="component" value="Unassembled WGS sequence"/>
</dbReference>
<dbReference type="AlphaFoldDB" id="A0A497XPK9"/>
<dbReference type="OrthoDB" id="15105at2"/>
<protein>
    <submittedName>
        <fullName evidence="1">Uncharacterized protein</fullName>
    </submittedName>
</protein>
<comment type="caution">
    <text evidence="1">The sequence shown here is derived from an EMBL/GenBank/DDBJ whole genome shotgun (WGS) entry which is preliminary data.</text>
</comment>
<gene>
    <name evidence="1" type="ORF">BCF55_1184</name>
</gene>